<keyword evidence="3" id="KW-1185">Reference proteome</keyword>
<feature type="compositionally biased region" description="Basic and acidic residues" evidence="1">
    <location>
        <begin position="70"/>
        <end position="80"/>
    </location>
</feature>
<proteinExistence type="predicted"/>
<dbReference type="RefSeq" id="WP_058509574.1">
    <property type="nucleotide sequence ID" value="NZ_LNYY01000009.1"/>
</dbReference>
<evidence type="ECO:0000313" key="3">
    <source>
        <dbReference type="Proteomes" id="UP000054926"/>
    </source>
</evidence>
<feature type="compositionally biased region" description="Basic residues" evidence="1">
    <location>
        <begin position="48"/>
        <end position="58"/>
    </location>
</feature>
<dbReference type="PATRIC" id="fig|947033.5.peg.594"/>
<dbReference type="Proteomes" id="UP000054926">
    <property type="component" value="Unassembled WGS sequence"/>
</dbReference>
<evidence type="ECO:0008006" key="4">
    <source>
        <dbReference type="Google" id="ProtNLM"/>
    </source>
</evidence>
<organism evidence="2 3">
    <name type="scientific">Legionella steelei</name>
    <dbReference type="NCBI Taxonomy" id="947033"/>
    <lineage>
        <taxon>Bacteria</taxon>
        <taxon>Pseudomonadati</taxon>
        <taxon>Pseudomonadota</taxon>
        <taxon>Gammaproteobacteria</taxon>
        <taxon>Legionellales</taxon>
        <taxon>Legionellaceae</taxon>
        <taxon>Legionella</taxon>
    </lineage>
</organism>
<evidence type="ECO:0000313" key="2">
    <source>
        <dbReference type="EMBL" id="KTD70406.1"/>
    </source>
</evidence>
<protein>
    <recommendedName>
        <fullName evidence="4">Lipoprotein</fullName>
    </recommendedName>
</protein>
<gene>
    <name evidence="2" type="ORF">Lste_0557</name>
</gene>
<dbReference type="STRING" id="947033.Lste_0557"/>
<sequence>MKRLIPCLILVPFLTSCDISDPEYYDAGYYHSVPPRAEIYGYDERPHDYRHHSRHHRGHNETYVVPNQPKTHEHGHGHQERGHKKHHEQAVVTDKNKNKTHKHDKVRMIKKKIGW</sequence>
<reference evidence="2 3" key="1">
    <citation type="submission" date="2015-11" db="EMBL/GenBank/DDBJ databases">
        <title>Genomic analysis of 38 Legionella species identifies large and diverse effector repertoires.</title>
        <authorList>
            <person name="Burstein D."/>
            <person name="Amaro F."/>
            <person name="Zusman T."/>
            <person name="Lifshitz Z."/>
            <person name="Cohen O."/>
            <person name="Gilbert J.A."/>
            <person name="Pupko T."/>
            <person name="Shuman H.A."/>
            <person name="Segal G."/>
        </authorList>
    </citation>
    <scope>NUCLEOTIDE SEQUENCE [LARGE SCALE GENOMIC DNA]</scope>
    <source>
        <strain evidence="2 3">IMVS3376</strain>
    </source>
</reference>
<accession>A0A0W0ZND4</accession>
<name>A0A0W0ZND4_9GAMM</name>
<dbReference type="EMBL" id="LNYY01000009">
    <property type="protein sequence ID" value="KTD70406.1"/>
    <property type="molecule type" value="Genomic_DNA"/>
</dbReference>
<dbReference type="AlphaFoldDB" id="A0A0W0ZND4"/>
<dbReference type="OrthoDB" id="5653353at2"/>
<feature type="region of interest" description="Disordered" evidence="1">
    <location>
        <begin position="47"/>
        <end position="105"/>
    </location>
</feature>
<evidence type="ECO:0000256" key="1">
    <source>
        <dbReference type="SAM" id="MobiDB-lite"/>
    </source>
</evidence>
<comment type="caution">
    <text evidence="2">The sequence shown here is derived from an EMBL/GenBank/DDBJ whole genome shotgun (WGS) entry which is preliminary data.</text>
</comment>
<dbReference type="PROSITE" id="PS51257">
    <property type="entry name" value="PROKAR_LIPOPROTEIN"/>
    <property type="match status" value="1"/>
</dbReference>